<organism evidence="8 9">
    <name type="scientific">Rhamnella rubrinervis</name>
    <dbReference type="NCBI Taxonomy" id="2594499"/>
    <lineage>
        <taxon>Eukaryota</taxon>
        <taxon>Viridiplantae</taxon>
        <taxon>Streptophyta</taxon>
        <taxon>Embryophyta</taxon>
        <taxon>Tracheophyta</taxon>
        <taxon>Spermatophyta</taxon>
        <taxon>Magnoliopsida</taxon>
        <taxon>eudicotyledons</taxon>
        <taxon>Gunneridae</taxon>
        <taxon>Pentapetalae</taxon>
        <taxon>rosids</taxon>
        <taxon>fabids</taxon>
        <taxon>Rosales</taxon>
        <taxon>Rhamnaceae</taxon>
        <taxon>rhamnoid group</taxon>
        <taxon>Rhamneae</taxon>
        <taxon>Rhamnella</taxon>
    </lineage>
</organism>
<dbReference type="PROSITE" id="PS50066">
    <property type="entry name" value="MADS_BOX_2"/>
    <property type="match status" value="1"/>
</dbReference>
<feature type="region of interest" description="Disordered" evidence="6">
    <location>
        <begin position="1"/>
        <end position="25"/>
    </location>
</feature>
<feature type="region of interest" description="Disordered" evidence="6">
    <location>
        <begin position="163"/>
        <end position="196"/>
    </location>
</feature>
<evidence type="ECO:0000313" key="8">
    <source>
        <dbReference type="EMBL" id="KAF3439119.1"/>
    </source>
</evidence>
<dbReference type="EMBL" id="VOIH02000008">
    <property type="protein sequence ID" value="KAF3439119.1"/>
    <property type="molecule type" value="Genomic_DNA"/>
</dbReference>
<protein>
    <recommendedName>
        <fullName evidence="7">MADS-box domain-containing protein</fullName>
    </recommendedName>
</protein>
<feature type="domain" description="MADS-box" evidence="7">
    <location>
        <begin position="4"/>
        <end position="64"/>
    </location>
</feature>
<feature type="compositionally biased region" description="Basic residues" evidence="6">
    <location>
        <begin position="1"/>
        <end position="11"/>
    </location>
</feature>
<gene>
    <name evidence="8" type="ORF">FNV43_RR17394</name>
</gene>
<proteinExistence type="predicted"/>
<dbReference type="GO" id="GO:0000981">
    <property type="term" value="F:DNA-binding transcription factor activity, RNA polymerase II-specific"/>
    <property type="evidence" value="ECO:0007669"/>
    <property type="project" value="TreeGrafter"/>
</dbReference>
<keyword evidence="3" id="KW-0238">DNA-binding</keyword>
<dbReference type="Proteomes" id="UP000796880">
    <property type="component" value="Unassembled WGS sequence"/>
</dbReference>
<dbReference type="OrthoDB" id="2284405at2759"/>
<dbReference type="PANTHER" id="PTHR11945">
    <property type="entry name" value="MADS BOX PROTEIN"/>
    <property type="match status" value="1"/>
</dbReference>
<evidence type="ECO:0000259" key="7">
    <source>
        <dbReference type="PROSITE" id="PS50066"/>
    </source>
</evidence>
<sequence length="196" mass="21550">MTNKGNKRNKMKMIQGTDSRQAALPKPRSDLFKRASELCTLCAVETALVIFSPSGSNFFFGHPFVNSATFKRCQHEKLDAETIRKLEARQEAVLRNLHKECADLHDKIEAEKKRGKKLELMNSVEGVDLFDKPIESLSLQQLLLLKATMEDLKLKVVKHRDERLAKASTSSSAENPGGAADLTGTEPAGGNSSAGP</sequence>
<reference evidence="8" key="1">
    <citation type="submission" date="2020-03" db="EMBL/GenBank/DDBJ databases">
        <title>A high-quality chromosome-level genome assembly of a woody plant with both climbing and erect habits, Rhamnella rubrinervis.</title>
        <authorList>
            <person name="Lu Z."/>
            <person name="Yang Y."/>
            <person name="Zhu X."/>
            <person name="Sun Y."/>
        </authorList>
    </citation>
    <scope>NUCLEOTIDE SEQUENCE</scope>
    <source>
        <strain evidence="8">BYM</strain>
        <tissue evidence="8">Leaf</tissue>
    </source>
</reference>
<keyword evidence="4" id="KW-0804">Transcription</keyword>
<evidence type="ECO:0000256" key="6">
    <source>
        <dbReference type="SAM" id="MobiDB-lite"/>
    </source>
</evidence>
<evidence type="ECO:0000256" key="5">
    <source>
        <dbReference type="ARBA" id="ARBA00023242"/>
    </source>
</evidence>
<evidence type="ECO:0000256" key="4">
    <source>
        <dbReference type="ARBA" id="ARBA00023163"/>
    </source>
</evidence>
<dbReference type="InterPro" id="IPR036879">
    <property type="entry name" value="TF_MADSbox_sf"/>
</dbReference>
<evidence type="ECO:0000256" key="3">
    <source>
        <dbReference type="ARBA" id="ARBA00023125"/>
    </source>
</evidence>
<name>A0A8K0GUT3_9ROSA</name>
<keyword evidence="2" id="KW-0805">Transcription regulation</keyword>
<dbReference type="GO" id="GO:0000978">
    <property type="term" value="F:RNA polymerase II cis-regulatory region sequence-specific DNA binding"/>
    <property type="evidence" value="ECO:0007669"/>
    <property type="project" value="TreeGrafter"/>
</dbReference>
<dbReference type="GO" id="GO:0005634">
    <property type="term" value="C:nucleus"/>
    <property type="evidence" value="ECO:0007669"/>
    <property type="project" value="UniProtKB-SubCell"/>
</dbReference>
<comment type="caution">
    <text evidence="8">The sequence shown here is derived from an EMBL/GenBank/DDBJ whole genome shotgun (WGS) entry which is preliminary data.</text>
</comment>
<dbReference type="PRINTS" id="PR00404">
    <property type="entry name" value="MADSDOMAIN"/>
</dbReference>
<keyword evidence="9" id="KW-1185">Reference proteome</keyword>
<comment type="subcellular location">
    <subcellularLocation>
        <location evidence="1">Nucleus</location>
    </subcellularLocation>
</comment>
<evidence type="ECO:0000313" key="9">
    <source>
        <dbReference type="Proteomes" id="UP000796880"/>
    </source>
</evidence>
<keyword evidence="5" id="KW-0539">Nucleus</keyword>
<dbReference type="Gene3D" id="3.40.1810.10">
    <property type="entry name" value="Transcription factor, MADS-box"/>
    <property type="match status" value="1"/>
</dbReference>
<dbReference type="PANTHER" id="PTHR11945:SF733">
    <property type="entry name" value="AGAMOUS-LIKE MADS-BOX PROTEIN AGL61"/>
    <property type="match status" value="1"/>
</dbReference>
<dbReference type="GO" id="GO:0046983">
    <property type="term" value="F:protein dimerization activity"/>
    <property type="evidence" value="ECO:0007669"/>
    <property type="project" value="InterPro"/>
</dbReference>
<evidence type="ECO:0000256" key="1">
    <source>
        <dbReference type="ARBA" id="ARBA00004123"/>
    </source>
</evidence>
<dbReference type="CDD" id="cd00120">
    <property type="entry name" value="MADS"/>
    <property type="match status" value="1"/>
</dbReference>
<dbReference type="Pfam" id="PF00319">
    <property type="entry name" value="SRF-TF"/>
    <property type="match status" value="1"/>
</dbReference>
<dbReference type="AlphaFoldDB" id="A0A8K0GUT3"/>
<dbReference type="SUPFAM" id="SSF55455">
    <property type="entry name" value="SRF-like"/>
    <property type="match status" value="1"/>
</dbReference>
<dbReference type="InterPro" id="IPR002100">
    <property type="entry name" value="TF_MADSbox"/>
</dbReference>
<evidence type="ECO:0000256" key="2">
    <source>
        <dbReference type="ARBA" id="ARBA00023015"/>
    </source>
</evidence>
<accession>A0A8K0GUT3</accession>
<dbReference type="SMART" id="SM00432">
    <property type="entry name" value="MADS"/>
    <property type="match status" value="1"/>
</dbReference>